<organism evidence="2 3">
    <name type="scientific">Myroides profundi</name>
    <dbReference type="NCBI Taxonomy" id="480520"/>
    <lineage>
        <taxon>Bacteria</taxon>
        <taxon>Pseudomonadati</taxon>
        <taxon>Bacteroidota</taxon>
        <taxon>Flavobacteriia</taxon>
        <taxon>Flavobacteriales</taxon>
        <taxon>Flavobacteriaceae</taxon>
        <taxon>Myroides</taxon>
    </lineage>
</organism>
<evidence type="ECO:0008006" key="4">
    <source>
        <dbReference type="Google" id="ProtNLM"/>
    </source>
</evidence>
<sequence length="143" mass="15770">MALVLFVSATLSFTACSSDDNAPKRNKEQYEGTWIADKLSYTIPGAPTPMEHDFTDMPGENAVSQADELILTEKTATLTEFFKNSETPKTTLGVVQNGVITFVDQSYTSRTINSATATTLSLTYYYTMRGATLPITVTYKRLK</sequence>
<accession>A0AAJ4W6H2</accession>
<evidence type="ECO:0000256" key="1">
    <source>
        <dbReference type="SAM" id="SignalP"/>
    </source>
</evidence>
<comment type="caution">
    <text evidence="2">The sequence shown here is derived from an EMBL/GenBank/DDBJ whole genome shotgun (WGS) entry which is preliminary data.</text>
</comment>
<evidence type="ECO:0000313" key="2">
    <source>
        <dbReference type="EMBL" id="SER49618.1"/>
    </source>
</evidence>
<dbReference type="AlphaFoldDB" id="A0AAJ4W6H2"/>
<protein>
    <recommendedName>
        <fullName evidence="4">Lipocalin-like domain-containing protein</fullName>
    </recommendedName>
</protein>
<proteinExistence type="predicted"/>
<keyword evidence="3" id="KW-1185">Reference proteome</keyword>
<dbReference type="EMBL" id="FOFY01000017">
    <property type="protein sequence ID" value="SER49618.1"/>
    <property type="molecule type" value="Genomic_DNA"/>
</dbReference>
<feature type="signal peptide" evidence="1">
    <location>
        <begin position="1"/>
        <end position="17"/>
    </location>
</feature>
<name>A0AAJ4W6H2_MYRPR</name>
<reference evidence="2 3" key="1">
    <citation type="submission" date="2016-10" db="EMBL/GenBank/DDBJ databases">
        <authorList>
            <person name="Varghese N."/>
            <person name="Submissions S."/>
        </authorList>
    </citation>
    <scope>NUCLEOTIDE SEQUENCE [LARGE SCALE GENOMIC DNA]</scope>
    <source>
        <strain evidence="3">DSM 19823 / KCTC 23066 / CCTCC M 208030 / D25</strain>
    </source>
</reference>
<evidence type="ECO:0000313" key="3">
    <source>
        <dbReference type="Proteomes" id="UP000183496"/>
    </source>
</evidence>
<feature type="chain" id="PRO_5042493489" description="Lipocalin-like domain-containing protein" evidence="1">
    <location>
        <begin position="18"/>
        <end position="143"/>
    </location>
</feature>
<keyword evidence="1" id="KW-0732">Signal</keyword>
<gene>
    <name evidence="2" type="ORF">SAMN04488089_11762</name>
</gene>
<dbReference type="KEGG" id="mpw:MPR_2519"/>
<dbReference type="Proteomes" id="UP000183496">
    <property type="component" value="Unassembled WGS sequence"/>
</dbReference>